<evidence type="ECO:0000256" key="1">
    <source>
        <dbReference type="SAM" id="Phobius"/>
    </source>
</evidence>
<keyword evidence="1" id="KW-0472">Membrane</keyword>
<organism evidence="2">
    <name type="scientific">Gardnerella vaginalis</name>
    <dbReference type="NCBI Taxonomy" id="2702"/>
    <lineage>
        <taxon>Bacteria</taxon>
        <taxon>Bacillati</taxon>
        <taxon>Actinomycetota</taxon>
        <taxon>Actinomycetes</taxon>
        <taxon>Bifidobacteriales</taxon>
        <taxon>Bifidobacteriaceae</taxon>
        <taxon>Gardnerella</taxon>
    </lineage>
</organism>
<keyword evidence="1" id="KW-0812">Transmembrane</keyword>
<dbReference type="OrthoDB" id="3243284at2"/>
<sequence>MPSWIWIPITLFSLSMIALGLFVIIKGALRIFTNVSNLSSSVIKCFDKLQSSENSVKKNTDPFFTRPISDAAQSVEDARVQVLKRRQQVGDLHRTVWQHWNDMSLRKEDIDNPNFTESKE</sequence>
<protein>
    <submittedName>
        <fullName evidence="2">Uncharacterized protein</fullName>
    </submittedName>
</protein>
<feature type="transmembrane region" description="Helical" evidence="1">
    <location>
        <begin position="6"/>
        <end position="25"/>
    </location>
</feature>
<dbReference type="RefSeq" id="WP_060786685.1">
    <property type="nucleotide sequence ID" value="NZ_JBLLQE010000019.1"/>
</dbReference>
<dbReference type="AlphaFoldDB" id="A0A133NQB9"/>
<proteinExistence type="predicted"/>
<gene>
    <name evidence="2" type="ORF">HMPREF3216_00423</name>
</gene>
<dbReference type="Proteomes" id="UP000070558">
    <property type="component" value="Unassembled WGS sequence"/>
</dbReference>
<dbReference type="PATRIC" id="fig|2702.99.peg.418"/>
<dbReference type="EMBL" id="LRQA01000029">
    <property type="protein sequence ID" value="KXA18493.1"/>
    <property type="molecule type" value="Genomic_DNA"/>
</dbReference>
<reference evidence="2" key="1">
    <citation type="submission" date="2016-01" db="EMBL/GenBank/DDBJ databases">
        <authorList>
            <person name="Oliw E.H."/>
        </authorList>
    </citation>
    <scope>NUCLEOTIDE SEQUENCE [LARGE SCALE GENOMIC DNA]</scope>
    <source>
        <strain evidence="2">GED7760B</strain>
    </source>
</reference>
<comment type="caution">
    <text evidence="2">The sequence shown here is derived from an EMBL/GenBank/DDBJ whole genome shotgun (WGS) entry which is preliminary data.</text>
</comment>
<keyword evidence="1" id="KW-1133">Transmembrane helix</keyword>
<name>A0A133NQB9_GARVA</name>
<accession>A0A133NQB9</accession>
<evidence type="ECO:0000313" key="2">
    <source>
        <dbReference type="EMBL" id="KXA18493.1"/>
    </source>
</evidence>